<dbReference type="HOGENOM" id="CLU_2091542_0_0_6"/>
<evidence type="ECO:0000313" key="3">
    <source>
        <dbReference type="Proteomes" id="UP000018438"/>
    </source>
</evidence>
<reference evidence="2 3" key="1">
    <citation type="submission" date="2013-02" db="EMBL/GenBank/DDBJ databases">
        <title>The Genome Sequence of Acinetobacter schindleri NIPH 900.</title>
        <authorList>
            <consortium name="The Broad Institute Genome Sequencing Platform"/>
            <consortium name="The Broad Institute Genome Sequencing Center for Infectious Disease"/>
            <person name="Cerqueira G."/>
            <person name="Feldgarden M."/>
            <person name="Courvalin P."/>
            <person name="Perichon B."/>
            <person name="Grillot-Courvalin C."/>
            <person name="Clermont D."/>
            <person name="Rocha E."/>
            <person name="Yoon E.-J."/>
            <person name="Nemec A."/>
            <person name="Walker B."/>
            <person name="Young S.K."/>
            <person name="Zeng Q."/>
            <person name="Gargeya S."/>
            <person name="Fitzgerald M."/>
            <person name="Haas B."/>
            <person name="Abouelleil A."/>
            <person name="Alvarado L."/>
            <person name="Arachchi H.M."/>
            <person name="Berlin A.M."/>
            <person name="Chapman S.B."/>
            <person name="Dewar J."/>
            <person name="Goldberg J."/>
            <person name="Griggs A."/>
            <person name="Gujja S."/>
            <person name="Hansen M."/>
            <person name="Howarth C."/>
            <person name="Imamovic A."/>
            <person name="Larimer J."/>
            <person name="McCowan C."/>
            <person name="Murphy C."/>
            <person name="Neiman D."/>
            <person name="Pearson M."/>
            <person name="Priest M."/>
            <person name="Roberts A."/>
            <person name="Saif S."/>
            <person name="Shea T."/>
            <person name="Sisk P."/>
            <person name="Sykes S."/>
            <person name="Wortman J."/>
            <person name="Nusbaum C."/>
            <person name="Birren B."/>
        </authorList>
    </citation>
    <scope>NUCLEOTIDE SEQUENCE [LARGE SCALE GENOMIC DNA]</scope>
    <source>
        <strain evidence="2 3">NIPH 900</strain>
    </source>
</reference>
<dbReference type="SUPFAM" id="SSF103515">
    <property type="entry name" value="Autotransporter"/>
    <property type="match status" value="1"/>
</dbReference>
<evidence type="ECO:0000259" key="1">
    <source>
        <dbReference type="PROSITE" id="PS51208"/>
    </source>
</evidence>
<dbReference type="InterPro" id="IPR006315">
    <property type="entry name" value="OM_autotransptr_brl_dom"/>
</dbReference>
<dbReference type="NCBIfam" id="TIGR01414">
    <property type="entry name" value="autotrans_barl"/>
    <property type="match status" value="1"/>
</dbReference>
<evidence type="ECO:0000313" key="2">
    <source>
        <dbReference type="EMBL" id="ENV11959.1"/>
    </source>
</evidence>
<sequence length="116" mass="12904">MALQYEKTSVYSAPLFIGAQFDKNFVFSEGVIQPYARFAFSHELSSKREMDASFVSAPGYVFRTQGGEPQRNSFDMNVGFKMTSITNLSIFGQYYGKYASSSSSDQGGSIGLELNW</sequence>
<dbReference type="Gene3D" id="2.40.128.130">
    <property type="entry name" value="Autotransporter beta-domain"/>
    <property type="match status" value="1"/>
</dbReference>
<dbReference type="PATRIC" id="fig|1217675.3.peg.2884"/>
<dbReference type="InterPro" id="IPR005546">
    <property type="entry name" value="Autotransporte_beta"/>
</dbReference>
<proteinExistence type="predicted"/>
<dbReference type="EMBL" id="APPI01000024">
    <property type="protein sequence ID" value="ENV11959.1"/>
    <property type="molecule type" value="Genomic_DNA"/>
</dbReference>
<name>N8XSD0_9GAMM</name>
<protein>
    <recommendedName>
        <fullName evidence="1">Autotransporter domain-containing protein</fullName>
    </recommendedName>
</protein>
<organism evidence="2 3">
    <name type="scientific">Acinetobacter schindleri NIPH 900</name>
    <dbReference type="NCBI Taxonomy" id="1217675"/>
    <lineage>
        <taxon>Bacteria</taxon>
        <taxon>Pseudomonadati</taxon>
        <taxon>Pseudomonadota</taxon>
        <taxon>Gammaproteobacteria</taxon>
        <taxon>Moraxellales</taxon>
        <taxon>Moraxellaceae</taxon>
        <taxon>Acinetobacter</taxon>
    </lineage>
</organism>
<dbReference type="Pfam" id="PF03797">
    <property type="entry name" value="Autotransporter"/>
    <property type="match status" value="1"/>
</dbReference>
<accession>N8XSD0</accession>
<dbReference type="InterPro" id="IPR036709">
    <property type="entry name" value="Autotransporte_beta_dom_sf"/>
</dbReference>
<keyword evidence="3" id="KW-1185">Reference proteome</keyword>
<dbReference type="AlphaFoldDB" id="N8XSD0"/>
<dbReference type="GO" id="GO:0019867">
    <property type="term" value="C:outer membrane"/>
    <property type="evidence" value="ECO:0007669"/>
    <property type="project" value="InterPro"/>
</dbReference>
<dbReference type="Proteomes" id="UP000018438">
    <property type="component" value="Unassembled WGS sequence"/>
</dbReference>
<comment type="caution">
    <text evidence="2">The sequence shown here is derived from an EMBL/GenBank/DDBJ whole genome shotgun (WGS) entry which is preliminary data.</text>
</comment>
<feature type="domain" description="Autotransporter" evidence="1">
    <location>
        <begin position="1"/>
        <end position="116"/>
    </location>
</feature>
<dbReference type="PROSITE" id="PS51208">
    <property type="entry name" value="AUTOTRANSPORTER"/>
    <property type="match status" value="1"/>
</dbReference>
<gene>
    <name evidence="2" type="ORF">F965_02975</name>
</gene>